<sequence>MSFDESRLELESCRCGVLPSWVSSLRSQHSTLTMTERLSCSSRIVVKHERNS</sequence>
<comment type="caution">
    <text evidence="1">The sequence shown here is derived from an EMBL/GenBank/DDBJ whole genome shotgun (WGS) entry which is preliminary data.</text>
</comment>
<protein>
    <submittedName>
        <fullName evidence="1">Uncharacterized protein</fullName>
    </submittedName>
</protein>
<evidence type="ECO:0000313" key="2">
    <source>
        <dbReference type="Proteomes" id="UP001154282"/>
    </source>
</evidence>
<accession>A0AAV0HY48</accession>
<dbReference type="Proteomes" id="UP001154282">
    <property type="component" value="Unassembled WGS sequence"/>
</dbReference>
<reference evidence="1" key="1">
    <citation type="submission" date="2022-08" db="EMBL/GenBank/DDBJ databases">
        <authorList>
            <person name="Gutierrez-Valencia J."/>
        </authorList>
    </citation>
    <scope>NUCLEOTIDE SEQUENCE</scope>
</reference>
<name>A0AAV0HY48_9ROSI</name>
<proteinExistence type="predicted"/>
<evidence type="ECO:0000313" key="1">
    <source>
        <dbReference type="EMBL" id="CAI0390101.1"/>
    </source>
</evidence>
<keyword evidence="2" id="KW-1185">Reference proteome</keyword>
<dbReference type="AlphaFoldDB" id="A0AAV0HY48"/>
<organism evidence="1 2">
    <name type="scientific">Linum tenue</name>
    <dbReference type="NCBI Taxonomy" id="586396"/>
    <lineage>
        <taxon>Eukaryota</taxon>
        <taxon>Viridiplantae</taxon>
        <taxon>Streptophyta</taxon>
        <taxon>Embryophyta</taxon>
        <taxon>Tracheophyta</taxon>
        <taxon>Spermatophyta</taxon>
        <taxon>Magnoliopsida</taxon>
        <taxon>eudicotyledons</taxon>
        <taxon>Gunneridae</taxon>
        <taxon>Pentapetalae</taxon>
        <taxon>rosids</taxon>
        <taxon>fabids</taxon>
        <taxon>Malpighiales</taxon>
        <taxon>Linaceae</taxon>
        <taxon>Linum</taxon>
    </lineage>
</organism>
<dbReference type="EMBL" id="CAMGYJ010000003">
    <property type="protein sequence ID" value="CAI0390101.1"/>
    <property type="molecule type" value="Genomic_DNA"/>
</dbReference>
<gene>
    <name evidence="1" type="ORF">LITE_LOCUS6598</name>
</gene>